<keyword evidence="2" id="KW-1185">Reference proteome</keyword>
<protein>
    <submittedName>
        <fullName evidence="1">Uncharacterized protein</fullName>
    </submittedName>
</protein>
<accession>A0ABU6SWC0</accession>
<sequence>MAINSLQLLFPSHLRARVELSVASRINSELIHKQLWHYSPPPSGAITSTPELRLTHHLWLREALFILYVSIPPL</sequence>
<name>A0ABU6SWC0_9FABA</name>
<evidence type="ECO:0000313" key="2">
    <source>
        <dbReference type="Proteomes" id="UP001341840"/>
    </source>
</evidence>
<gene>
    <name evidence="1" type="ORF">PIB30_089541</name>
</gene>
<comment type="caution">
    <text evidence="1">The sequence shown here is derived from an EMBL/GenBank/DDBJ whole genome shotgun (WGS) entry which is preliminary data.</text>
</comment>
<proteinExistence type="predicted"/>
<reference evidence="1 2" key="1">
    <citation type="journal article" date="2023" name="Plants (Basel)">
        <title>Bridging the Gap: Combining Genomics and Transcriptomics Approaches to Understand Stylosanthes scabra, an Orphan Legume from the Brazilian Caatinga.</title>
        <authorList>
            <person name="Ferreira-Neto J.R.C."/>
            <person name="da Silva M.D."/>
            <person name="Binneck E."/>
            <person name="de Melo N.F."/>
            <person name="da Silva R.H."/>
            <person name="de Melo A.L.T.M."/>
            <person name="Pandolfi V."/>
            <person name="Bustamante F.O."/>
            <person name="Brasileiro-Vidal A.C."/>
            <person name="Benko-Iseppon A.M."/>
        </authorList>
    </citation>
    <scope>NUCLEOTIDE SEQUENCE [LARGE SCALE GENOMIC DNA]</scope>
    <source>
        <tissue evidence="1">Leaves</tissue>
    </source>
</reference>
<dbReference type="Proteomes" id="UP001341840">
    <property type="component" value="Unassembled WGS sequence"/>
</dbReference>
<organism evidence="1 2">
    <name type="scientific">Stylosanthes scabra</name>
    <dbReference type="NCBI Taxonomy" id="79078"/>
    <lineage>
        <taxon>Eukaryota</taxon>
        <taxon>Viridiplantae</taxon>
        <taxon>Streptophyta</taxon>
        <taxon>Embryophyta</taxon>
        <taxon>Tracheophyta</taxon>
        <taxon>Spermatophyta</taxon>
        <taxon>Magnoliopsida</taxon>
        <taxon>eudicotyledons</taxon>
        <taxon>Gunneridae</taxon>
        <taxon>Pentapetalae</taxon>
        <taxon>rosids</taxon>
        <taxon>fabids</taxon>
        <taxon>Fabales</taxon>
        <taxon>Fabaceae</taxon>
        <taxon>Papilionoideae</taxon>
        <taxon>50 kb inversion clade</taxon>
        <taxon>dalbergioids sensu lato</taxon>
        <taxon>Dalbergieae</taxon>
        <taxon>Pterocarpus clade</taxon>
        <taxon>Stylosanthes</taxon>
    </lineage>
</organism>
<feature type="non-terminal residue" evidence="1">
    <location>
        <position position="74"/>
    </location>
</feature>
<dbReference type="EMBL" id="JASCZI010062095">
    <property type="protein sequence ID" value="MED6140058.1"/>
    <property type="molecule type" value="Genomic_DNA"/>
</dbReference>
<evidence type="ECO:0000313" key="1">
    <source>
        <dbReference type="EMBL" id="MED6140058.1"/>
    </source>
</evidence>